<feature type="domain" description="GmrSD restriction endonucleases C-terminal" evidence="3">
    <location>
        <begin position="113"/>
        <end position="210"/>
    </location>
</feature>
<dbReference type="PANTHER" id="PTHR24094:SF15">
    <property type="entry name" value="AMP-DEPENDENT SYNTHETASE_LIGASE DOMAIN-CONTAINING PROTEIN-RELATED"/>
    <property type="match status" value="1"/>
</dbReference>
<protein>
    <submittedName>
        <fullName evidence="4">HNH endonuclease</fullName>
    </submittedName>
</protein>
<dbReference type="PANTHER" id="PTHR24094">
    <property type="entry name" value="SECRETED PROTEIN"/>
    <property type="match status" value="1"/>
</dbReference>
<organism evidence="4 5">
    <name type="scientific">Zobellella iuensis</name>
    <dbReference type="NCBI Taxonomy" id="2803811"/>
    <lineage>
        <taxon>Bacteria</taxon>
        <taxon>Pseudomonadati</taxon>
        <taxon>Pseudomonadota</taxon>
        <taxon>Gammaproteobacteria</taxon>
        <taxon>Aeromonadales</taxon>
        <taxon>Aeromonadaceae</taxon>
        <taxon>Zobellella</taxon>
    </lineage>
</organism>
<keyword evidence="4" id="KW-0540">Nuclease</keyword>
<accession>A0ABS1QN31</accession>
<name>A0ABS1QN31_9GAMM</name>
<keyword evidence="4" id="KW-0378">Hydrolase</keyword>
<dbReference type="Pfam" id="PF07510">
    <property type="entry name" value="GmrSD_C"/>
    <property type="match status" value="1"/>
</dbReference>
<keyword evidence="2" id="KW-0732">Signal</keyword>
<evidence type="ECO:0000313" key="5">
    <source>
        <dbReference type="Proteomes" id="UP000638570"/>
    </source>
</evidence>
<dbReference type="EMBL" id="JAERTZ010000006">
    <property type="protein sequence ID" value="MBL1376265.1"/>
    <property type="molecule type" value="Genomic_DNA"/>
</dbReference>
<comment type="caution">
    <text evidence="4">The sequence shown here is derived from an EMBL/GenBank/DDBJ whole genome shotgun (WGS) entry which is preliminary data.</text>
</comment>
<gene>
    <name evidence="4" type="ORF">JKV55_02820</name>
</gene>
<feature type="chain" id="PRO_5046505708" evidence="2">
    <location>
        <begin position="23"/>
        <end position="232"/>
    </location>
</feature>
<keyword evidence="4" id="KW-0255">Endonuclease</keyword>
<feature type="signal peptide" evidence="2">
    <location>
        <begin position="1"/>
        <end position="22"/>
    </location>
</feature>
<dbReference type="RefSeq" id="WP_202082232.1">
    <property type="nucleotide sequence ID" value="NZ_JAERTZ010000006.1"/>
</dbReference>
<evidence type="ECO:0000256" key="2">
    <source>
        <dbReference type="SAM" id="SignalP"/>
    </source>
</evidence>
<feature type="compositionally biased region" description="Polar residues" evidence="1">
    <location>
        <begin position="67"/>
        <end position="81"/>
    </location>
</feature>
<dbReference type="Proteomes" id="UP000638570">
    <property type="component" value="Unassembled WGS sequence"/>
</dbReference>
<evidence type="ECO:0000313" key="4">
    <source>
        <dbReference type="EMBL" id="MBL1376265.1"/>
    </source>
</evidence>
<evidence type="ECO:0000259" key="3">
    <source>
        <dbReference type="Pfam" id="PF07510"/>
    </source>
</evidence>
<proteinExistence type="predicted"/>
<evidence type="ECO:0000256" key="1">
    <source>
        <dbReference type="SAM" id="MobiDB-lite"/>
    </source>
</evidence>
<reference evidence="5" key="1">
    <citation type="submission" date="2021-01" db="EMBL/GenBank/DDBJ databases">
        <title>Genome public.</title>
        <authorList>
            <person name="Liu C."/>
            <person name="Sun Q."/>
        </authorList>
    </citation>
    <scope>NUCLEOTIDE SEQUENCE [LARGE SCALE GENOMIC DNA]</scope>
    <source>
        <strain evidence="5">CGMCC 1.18722</strain>
    </source>
</reference>
<dbReference type="GO" id="GO:0004519">
    <property type="term" value="F:endonuclease activity"/>
    <property type="evidence" value="ECO:0007669"/>
    <property type="project" value="UniProtKB-KW"/>
</dbReference>
<dbReference type="InterPro" id="IPR011089">
    <property type="entry name" value="GmrSD_C"/>
</dbReference>
<sequence length="232" mass="26156">MRHFTRYLTLAAAIAAALPAHAEVKQSKSGICHPPESRHYKRTKSYRPFDTLQACLNAGGRLPKGITINQEPQKPQDTGYSRAQFGHGWADTDGDCQNSRHEALIAQSTAPVRYKDGRQCQVTAGRWISPFTGAVIHDPRKMDIDHVVPLKWAWSHGANRWTSEKRERFANDPANLLSVEASLNRQKGAKGLDEWLPPANQCQYALRFLRVAKTYQLATPAHYQQIRQKLCS</sequence>
<keyword evidence="5" id="KW-1185">Reference proteome</keyword>
<feature type="region of interest" description="Disordered" evidence="1">
    <location>
        <begin position="65"/>
        <end position="85"/>
    </location>
</feature>